<sequence>MQKEIYGETSGNDKISSELTDVFISLLELANIYNIDLEIEFDKKIKNLEPQVNQCLALKIFFNQKGRSLTNSVSNIPSEF</sequence>
<gene>
    <name evidence="1" type="ORF">FNO190_0475</name>
</gene>
<evidence type="ECO:0000313" key="1">
    <source>
        <dbReference type="EMBL" id="AKN88302.1"/>
    </source>
</evidence>
<dbReference type="SUPFAM" id="SSF101386">
    <property type="entry name" value="all-alpha NTP pyrophosphatases"/>
    <property type="match status" value="1"/>
</dbReference>
<reference evidence="1" key="1">
    <citation type="submission" date="2017-08" db="EMBL/GenBank/DDBJ databases">
        <title>Complete Genome Sequence of Francisella noatunensis subsp. orientalis strain FNO190.</title>
        <authorList>
            <person name="Pereira F.L."/>
            <person name="Goncalves L.A."/>
            <person name="Guilherme T.C."/>
            <person name="Soares S.C."/>
            <person name="Dorella F.A."/>
            <person name="Carvalho A.F."/>
            <person name="Leibowitz M.P."/>
            <person name="Leal C.A.G."/>
            <person name="Azevedo V.A.C."/>
            <person name="Figueiredo H.C.P."/>
        </authorList>
    </citation>
    <scope>NUCLEOTIDE SEQUENCE</scope>
    <source>
        <strain evidence="1">FNO190</strain>
    </source>
</reference>
<dbReference type="Gene3D" id="1.10.287.1080">
    <property type="entry name" value="MazG-like"/>
    <property type="match status" value="1"/>
</dbReference>
<organism evidence="1 2">
    <name type="scientific">Francisella orientalis</name>
    <dbReference type="NCBI Taxonomy" id="299583"/>
    <lineage>
        <taxon>Bacteria</taxon>
        <taxon>Pseudomonadati</taxon>
        <taxon>Pseudomonadota</taxon>
        <taxon>Gammaproteobacteria</taxon>
        <taxon>Thiotrichales</taxon>
        <taxon>Francisellaceae</taxon>
        <taxon>Francisella</taxon>
    </lineage>
</organism>
<name>A0ABM5U4X7_9GAMM</name>
<evidence type="ECO:0000313" key="2">
    <source>
        <dbReference type="Proteomes" id="UP000035930"/>
    </source>
</evidence>
<dbReference type="EMBL" id="CP011923">
    <property type="protein sequence ID" value="AKN88302.1"/>
    <property type="molecule type" value="Genomic_DNA"/>
</dbReference>
<keyword evidence="2" id="KW-1185">Reference proteome</keyword>
<accession>A0ABM5U4X7</accession>
<dbReference type="Proteomes" id="UP000035930">
    <property type="component" value="Chromosome"/>
</dbReference>
<protein>
    <submittedName>
        <fullName evidence="1">Uncharacterized protein</fullName>
    </submittedName>
</protein>
<proteinExistence type="predicted"/>